<protein>
    <submittedName>
        <fullName evidence="2">Uncharacterized protein</fullName>
    </submittedName>
</protein>
<evidence type="ECO:0000256" key="1">
    <source>
        <dbReference type="SAM" id="MobiDB-lite"/>
    </source>
</evidence>
<dbReference type="Proteomes" id="UP000824133">
    <property type="component" value="Unassembled WGS sequence"/>
</dbReference>
<sequence length="133" mass="14163">MGREKTEGWVETAIKAIPRETGLLASVVASGVNAGLADQEFVDFATSIELDAKTLIKSDVVLIGSIAINMVAGMMENFKAMPATAAAPAAAACPRPGTPPTPWPRPWSAEPRLLRALAFVRRTVPRSRPSPQR</sequence>
<reference evidence="2" key="2">
    <citation type="submission" date="2021-04" db="EMBL/GenBank/DDBJ databases">
        <authorList>
            <person name="Gilroy R."/>
        </authorList>
    </citation>
    <scope>NUCLEOTIDE SEQUENCE</scope>
    <source>
        <strain evidence="2">ChiHjej10B9-743</strain>
    </source>
</reference>
<accession>A0A9D2CIA3</accession>
<comment type="caution">
    <text evidence="2">The sequence shown here is derived from an EMBL/GenBank/DDBJ whole genome shotgun (WGS) entry which is preliminary data.</text>
</comment>
<organism evidence="2 3">
    <name type="scientific">Candidatus Olsenella excrementavium</name>
    <dbReference type="NCBI Taxonomy" id="2838709"/>
    <lineage>
        <taxon>Bacteria</taxon>
        <taxon>Bacillati</taxon>
        <taxon>Actinomycetota</taxon>
        <taxon>Coriobacteriia</taxon>
        <taxon>Coriobacteriales</taxon>
        <taxon>Atopobiaceae</taxon>
        <taxon>Olsenella</taxon>
    </lineage>
</organism>
<name>A0A9D2CIA3_9ACTN</name>
<dbReference type="AlphaFoldDB" id="A0A9D2CIA3"/>
<feature type="compositionally biased region" description="Pro residues" evidence="1">
    <location>
        <begin position="96"/>
        <end position="105"/>
    </location>
</feature>
<feature type="region of interest" description="Disordered" evidence="1">
    <location>
        <begin position="86"/>
        <end position="108"/>
    </location>
</feature>
<dbReference type="EMBL" id="DXCP01000043">
    <property type="protein sequence ID" value="HIY79937.1"/>
    <property type="molecule type" value="Genomic_DNA"/>
</dbReference>
<evidence type="ECO:0000313" key="3">
    <source>
        <dbReference type="Proteomes" id="UP000824133"/>
    </source>
</evidence>
<reference evidence="2" key="1">
    <citation type="journal article" date="2021" name="PeerJ">
        <title>Extensive microbial diversity within the chicken gut microbiome revealed by metagenomics and culture.</title>
        <authorList>
            <person name="Gilroy R."/>
            <person name="Ravi A."/>
            <person name="Getino M."/>
            <person name="Pursley I."/>
            <person name="Horton D.L."/>
            <person name="Alikhan N.F."/>
            <person name="Baker D."/>
            <person name="Gharbi K."/>
            <person name="Hall N."/>
            <person name="Watson M."/>
            <person name="Adriaenssens E.M."/>
            <person name="Foster-Nyarko E."/>
            <person name="Jarju S."/>
            <person name="Secka A."/>
            <person name="Antonio M."/>
            <person name="Oren A."/>
            <person name="Chaudhuri R.R."/>
            <person name="La Ragione R."/>
            <person name="Hildebrand F."/>
            <person name="Pallen M.J."/>
        </authorList>
    </citation>
    <scope>NUCLEOTIDE SEQUENCE</scope>
    <source>
        <strain evidence="2">ChiHjej10B9-743</strain>
    </source>
</reference>
<proteinExistence type="predicted"/>
<feature type="compositionally biased region" description="Low complexity" evidence="1">
    <location>
        <begin position="86"/>
        <end position="95"/>
    </location>
</feature>
<gene>
    <name evidence="2" type="ORF">IAA42_05830</name>
</gene>
<evidence type="ECO:0000313" key="2">
    <source>
        <dbReference type="EMBL" id="HIY79937.1"/>
    </source>
</evidence>